<evidence type="ECO:0000256" key="6">
    <source>
        <dbReference type="ARBA" id="ARBA00022989"/>
    </source>
</evidence>
<dbReference type="Pfam" id="PF00430">
    <property type="entry name" value="ATP-synt_B"/>
    <property type="match status" value="1"/>
</dbReference>
<evidence type="ECO:0000256" key="8">
    <source>
        <dbReference type="ARBA" id="ARBA00023136"/>
    </source>
</evidence>
<evidence type="ECO:0000256" key="11">
    <source>
        <dbReference type="HAMAP-Rule" id="MF_01398"/>
    </source>
</evidence>
<comment type="miscellaneous">
    <text evidence="11">In plastids the F-type ATPase is also known as CF(1)CF(0).</text>
</comment>
<keyword evidence="4 11" id="KW-0812">Transmembrane</keyword>
<keyword evidence="7 11" id="KW-0406">Ion transport</keyword>
<evidence type="ECO:0000256" key="7">
    <source>
        <dbReference type="ARBA" id="ARBA00023065"/>
    </source>
</evidence>
<dbReference type="CDD" id="cd06503">
    <property type="entry name" value="ATP-synt_Fo_b"/>
    <property type="match status" value="1"/>
</dbReference>
<evidence type="ECO:0000256" key="2">
    <source>
        <dbReference type="ARBA" id="ARBA00022448"/>
    </source>
</evidence>
<reference evidence="14" key="1">
    <citation type="submission" date="2020-08" db="EMBL/GenBank/DDBJ databases">
        <title>DNAmark Project.</title>
        <authorList>
            <person name="Langkjaer E."/>
        </authorList>
    </citation>
    <scope>NUCLEOTIDE SEQUENCE</scope>
    <source>
        <strain evidence="14">DM120</strain>
    </source>
</reference>
<keyword evidence="8 11" id="KW-0472">Membrane</keyword>
<organism evidence="14">
    <name type="scientific">Micrasterias rotata</name>
    <dbReference type="NCBI Taxonomy" id="130981"/>
    <lineage>
        <taxon>Eukaryota</taxon>
        <taxon>Viridiplantae</taxon>
        <taxon>Streptophyta</taxon>
        <taxon>Zygnematophyceae</taxon>
        <taxon>Zygnematophycidae</taxon>
        <taxon>Desmidiales</taxon>
        <taxon>Desmidiaceae</taxon>
        <taxon>Micrasterias</taxon>
    </lineage>
</organism>
<comment type="function">
    <text evidence="11">Component of the F(0) channel, it forms part of the peripheral stalk, linking F(1) to F(0).</text>
</comment>
<evidence type="ECO:0000313" key="14">
    <source>
        <dbReference type="EMBL" id="QOT13859.1"/>
    </source>
</evidence>
<keyword evidence="5 11" id="KW-0375">Hydrogen ion transport</keyword>
<evidence type="ECO:0000256" key="9">
    <source>
        <dbReference type="ARBA" id="ARBA00023310"/>
    </source>
</evidence>
<dbReference type="AlphaFoldDB" id="A0A7M2BUD7"/>
<evidence type="ECO:0000256" key="12">
    <source>
        <dbReference type="RuleBase" id="RU003848"/>
    </source>
</evidence>
<keyword evidence="13" id="KW-0175">Coiled coil</keyword>
<evidence type="ECO:0000256" key="10">
    <source>
        <dbReference type="ARBA" id="ARBA00025198"/>
    </source>
</evidence>
<gene>
    <name evidence="11 14" type="primary">atpF</name>
</gene>
<keyword evidence="3 11" id="KW-0138">CF(0)</keyword>
<proteinExistence type="inferred from homology"/>
<dbReference type="HAMAP" id="MF_01398">
    <property type="entry name" value="ATP_synth_b_bprime"/>
    <property type="match status" value="1"/>
</dbReference>
<feature type="coiled-coil region" evidence="13">
    <location>
        <begin position="62"/>
        <end position="129"/>
    </location>
</feature>
<protein>
    <recommendedName>
        <fullName evidence="11">ATP synthase subunit b, chloroplastic</fullName>
    </recommendedName>
    <alternativeName>
        <fullName evidence="11">ATP synthase F(0) sector subunit b</fullName>
    </alternativeName>
    <alternativeName>
        <fullName evidence="11">ATPase subunit I</fullName>
    </alternativeName>
</protein>
<dbReference type="EMBL" id="MT883626">
    <property type="protein sequence ID" value="QOT13859.1"/>
    <property type="molecule type" value="Genomic_DNA"/>
</dbReference>
<keyword evidence="6 11" id="KW-1133">Transmembrane helix</keyword>
<dbReference type="GO" id="GO:0045259">
    <property type="term" value="C:proton-transporting ATP synthase complex"/>
    <property type="evidence" value="ECO:0007669"/>
    <property type="project" value="UniProtKB-KW"/>
</dbReference>
<name>A0A7M2BUD7_9VIRI</name>
<comment type="subcellular location">
    <subcellularLocation>
        <location evidence="1">Membrane</location>
        <topology evidence="1">Single-pass membrane protein</topology>
    </subcellularLocation>
    <subcellularLocation>
        <location evidence="11">Plastid</location>
        <location evidence="11">Chloroplast thylakoid membrane</location>
        <topology evidence="11">Single-pass membrane protein</topology>
    </subcellularLocation>
</comment>
<keyword evidence="9 11" id="KW-0066">ATP synthesis</keyword>
<dbReference type="GO" id="GO:0046933">
    <property type="term" value="F:proton-transporting ATP synthase activity, rotational mechanism"/>
    <property type="evidence" value="ECO:0007669"/>
    <property type="project" value="UniProtKB-UniRule"/>
</dbReference>
<keyword evidence="14" id="KW-0150">Chloroplast</keyword>
<keyword evidence="11" id="KW-0793">Thylakoid</keyword>
<dbReference type="PANTHER" id="PTHR34264:SF3">
    <property type="entry name" value="ATP SYNTHASE SUBUNIT B, CHLOROPLASTIC"/>
    <property type="match status" value="1"/>
</dbReference>
<evidence type="ECO:0000256" key="5">
    <source>
        <dbReference type="ARBA" id="ARBA00022781"/>
    </source>
</evidence>
<sequence length="192" mass="21851">MNSETYWIISSNNWDLAESFGLNTNILETNLINLAVVIGVLVYFGKGVCAGCSLTTILNNRKETILSTIRDAEERYQEAIEKLNQARTQLEQAKAKAEEIRVNGILQMEREKQELIKATDEEAKRLEETKNLTIRFAEQKAIVQIRQQISRLTVKRALEIINSRLNLDLHARMIDYHIGLFKAMKTSAPTGS</sequence>
<dbReference type="PANTHER" id="PTHR34264">
    <property type="entry name" value="ATP SYNTHASE SUBUNIT B, CHLOROPLASTIC"/>
    <property type="match status" value="1"/>
</dbReference>
<accession>A0A7M2BUD7</accession>
<evidence type="ECO:0000256" key="1">
    <source>
        <dbReference type="ARBA" id="ARBA00004167"/>
    </source>
</evidence>
<dbReference type="InterPro" id="IPR002146">
    <property type="entry name" value="ATP_synth_b/b'su_bac/chlpt"/>
</dbReference>
<evidence type="ECO:0000256" key="3">
    <source>
        <dbReference type="ARBA" id="ARBA00022547"/>
    </source>
</evidence>
<keyword evidence="14" id="KW-0934">Plastid</keyword>
<evidence type="ECO:0000256" key="13">
    <source>
        <dbReference type="SAM" id="Coils"/>
    </source>
</evidence>
<evidence type="ECO:0000256" key="4">
    <source>
        <dbReference type="ARBA" id="ARBA00022692"/>
    </source>
</evidence>
<keyword evidence="2 11" id="KW-0813">Transport</keyword>
<comment type="similarity">
    <text evidence="11 12">Belongs to the ATPase B chain family.</text>
</comment>
<comment type="function">
    <text evidence="10 11">F(1)F(0) ATP synthase produces ATP from ADP in the presence of a proton or sodium gradient. F-type ATPases consist of two structural domains, F(1) containing the extramembraneous catalytic core and F(0) containing the membrane proton channel, linked together by a central stalk and a peripheral stalk. During catalysis, ATP synthesis in the catalytic domain of F(1) is coupled via a rotary mechanism of the central stalk subunits to proton translocation.</text>
</comment>
<comment type="subunit">
    <text evidence="11">F-type ATPases have 2 components, F(1) - the catalytic core - and F(0) - the membrane proton channel. F(1) has five subunits: alpha(3), beta(3), gamma(1), delta(1), epsilon(1). F(0) has four main subunits: a(1), b(1), b'(1) and c(10-14). The alpha and beta chains form an alternating ring which encloses part of the gamma chain. F(1) is attached to F(0) by a central stalk formed by the gamma and epsilon chains, while a peripheral stalk is formed by the delta, b and b' chains.</text>
</comment>
<geneLocation type="chloroplast" evidence="14"/>
<dbReference type="GO" id="GO:0009535">
    <property type="term" value="C:chloroplast thylakoid membrane"/>
    <property type="evidence" value="ECO:0007669"/>
    <property type="project" value="UniProtKB-SubCell"/>
</dbReference>